<name>A0A1E5XM88_9HYPH</name>
<dbReference type="InterPro" id="IPR008920">
    <property type="entry name" value="TF_FadR/GntR_C"/>
</dbReference>
<dbReference type="GO" id="GO:0003677">
    <property type="term" value="F:DNA binding"/>
    <property type="evidence" value="ECO:0007669"/>
    <property type="project" value="UniProtKB-KW"/>
</dbReference>
<dbReference type="SMART" id="SM00345">
    <property type="entry name" value="HTH_GNTR"/>
    <property type="match status" value="1"/>
</dbReference>
<sequence length="254" mass="28657">MPTLPNNGDRVPDSAIVSATRIRTTLRGDILTGRLRPGTKVNVEDLAERYETSHIPIREALIGLVSEGLVKREERRGFFVAAFTAEVLEELIKTRCWLEERALTESIANRTVKWEEDLVLALHWLSRTDRYTDAARQQLNPGWEERHKQFHQVLISACGSSLLLRYCQEVRDRVDSYRFITESANPAPFEARPDEHRLIADAALAGDTSTAVELLMQHYRQTLEIITATFAAARPERDAAGSGEERMEAMKGGA</sequence>
<dbReference type="SUPFAM" id="SSF46785">
    <property type="entry name" value="Winged helix' DNA-binding domain"/>
    <property type="match status" value="1"/>
</dbReference>
<gene>
    <name evidence="5" type="ORF">VW23_001995</name>
</gene>
<dbReference type="RefSeq" id="WP_069911096.1">
    <property type="nucleotide sequence ID" value="NZ_LAJE02000268.1"/>
</dbReference>
<dbReference type="InterPro" id="IPR036390">
    <property type="entry name" value="WH_DNA-bd_sf"/>
</dbReference>
<comment type="caution">
    <text evidence="5">The sequence shown here is derived from an EMBL/GenBank/DDBJ whole genome shotgun (WGS) entry which is preliminary data.</text>
</comment>
<keyword evidence="3" id="KW-0804">Transcription</keyword>
<dbReference type="Pfam" id="PF07729">
    <property type="entry name" value="FCD"/>
    <property type="match status" value="1"/>
</dbReference>
<dbReference type="SUPFAM" id="SSF48008">
    <property type="entry name" value="GntR ligand-binding domain-like"/>
    <property type="match status" value="1"/>
</dbReference>
<dbReference type="InterPro" id="IPR011711">
    <property type="entry name" value="GntR_C"/>
</dbReference>
<dbReference type="Proteomes" id="UP000095463">
    <property type="component" value="Unassembled WGS sequence"/>
</dbReference>
<evidence type="ECO:0000256" key="2">
    <source>
        <dbReference type="ARBA" id="ARBA00023125"/>
    </source>
</evidence>
<proteinExistence type="predicted"/>
<reference evidence="5 6" key="1">
    <citation type="journal article" date="2015" name="Genome Announc.">
        <title>Genome Assemblies of Three Soil-Associated Devosia species: D. insulae, D. limi, and D. soli.</title>
        <authorList>
            <person name="Hassan Y.I."/>
            <person name="Lepp D."/>
            <person name="Zhou T."/>
        </authorList>
    </citation>
    <scope>NUCLEOTIDE SEQUENCE [LARGE SCALE GENOMIC DNA]</scope>
    <source>
        <strain evidence="5 6">DS-56</strain>
    </source>
</reference>
<evidence type="ECO:0000256" key="3">
    <source>
        <dbReference type="ARBA" id="ARBA00023163"/>
    </source>
</evidence>
<evidence type="ECO:0000259" key="4">
    <source>
        <dbReference type="PROSITE" id="PS50949"/>
    </source>
</evidence>
<dbReference type="Gene3D" id="1.20.120.530">
    <property type="entry name" value="GntR ligand-binding domain-like"/>
    <property type="match status" value="1"/>
</dbReference>
<dbReference type="AlphaFoldDB" id="A0A1E5XM88"/>
<keyword evidence="6" id="KW-1185">Reference proteome</keyword>
<dbReference type="PANTHER" id="PTHR43537:SF20">
    <property type="entry name" value="HTH-TYPE TRANSCRIPTIONAL REPRESSOR GLAR"/>
    <property type="match status" value="1"/>
</dbReference>
<dbReference type="GO" id="GO:0003700">
    <property type="term" value="F:DNA-binding transcription factor activity"/>
    <property type="evidence" value="ECO:0007669"/>
    <property type="project" value="InterPro"/>
</dbReference>
<evidence type="ECO:0000313" key="5">
    <source>
        <dbReference type="EMBL" id="OEO29685.1"/>
    </source>
</evidence>
<dbReference type="SMART" id="SM00895">
    <property type="entry name" value="FCD"/>
    <property type="match status" value="1"/>
</dbReference>
<dbReference type="EMBL" id="LAJE02000268">
    <property type="protein sequence ID" value="OEO29685.1"/>
    <property type="molecule type" value="Genomic_DNA"/>
</dbReference>
<feature type="domain" description="HTH gntR-type" evidence="4">
    <location>
        <begin position="16"/>
        <end position="83"/>
    </location>
</feature>
<dbReference type="CDD" id="cd07377">
    <property type="entry name" value="WHTH_GntR"/>
    <property type="match status" value="1"/>
</dbReference>
<dbReference type="PROSITE" id="PS50949">
    <property type="entry name" value="HTH_GNTR"/>
    <property type="match status" value="1"/>
</dbReference>
<keyword evidence="2" id="KW-0238">DNA-binding</keyword>
<accession>A0A1E5XM88</accession>
<evidence type="ECO:0000313" key="6">
    <source>
        <dbReference type="Proteomes" id="UP000095463"/>
    </source>
</evidence>
<dbReference type="PANTHER" id="PTHR43537">
    <property type="entry name" value="TRANSCRIPTIONAL REGULATOR, GNTR FAMILY"/>
    <property type="match status" value="1"/>
</dbReference>
<keyword evidence="1" id="KW-0805">Transcription regulation</keyword>
<organism evidence="5 6">
    <name type="scientific">Devosia insulae DS-56</name>
    <dbReference type="NCBI Taxonomy" id="1116389"/>
    <lineage>
        <taxon>Bacteria</taxon>
        <taxon>Pseudomonadati</taxon>
        <taxon>Pseudomonadota</taxon>
        <taxon>Alphaproteobacteria</taxon>
        <taxon>Hyphomicrobiales</taxon>
        <taxon>Devosiaceae</taxon>
        <taxon>Devosia</taxon>
    </lineage>
</organism>
<dbReference type="InterPro" id="IPR000524">
    <property type="entry name" value="Tscrpt_reg_HTH_GntR"/>
</dbReference>
<dbReference type="InterPro" id="IPR036388">
    <property type="entry name" value="WH-like_DNA-bd_sf"/>
</dbReference>
<protein>
    <recommendedName>
        <fullName evidence="4">HTH gntR-type domain-containing protein</fullName>
    </recommendedName>
</protein>
<evidence type="ECO:0000256" key="1">
    <source>
        <dbReference type="ARBA" id="ARBA00023015"/>
    </source>
</evidence>
<dbReference type="Gene3D" id="1.10.10.10">
    <property type="entry name" value="Winged helix-like DNA-binding domain superfamily/Winged helix DNA-binding domain"/>
    <property type="match status" value="1"/>
</dbReference>
<dbReference type="Pfam" id="PF00392">
    <property type="entry name" value="GntR"/>
    <property type="match status" value="1"/>
</dbReference>